<dbReference type="InterPro" id="IPR036291">
    <property type="entry name" value="NAD(P)-bd_dom_sf"/>
</dbReference>
<comment type="caution">
    <text evidence="2">The sequence shown here is derived from an EMBL/GenBank/DDBJ whole genome shotgun (WGS) entry which is preliminary data.</text>
</comment>
<evidence type="ECO:0000313" key="2">
    <source>
        <dbReference type="EMBL" id="MTW01398.1"/>
    </source>
</evidence>
<protein>
    <submittedName>
        <fullName evidence="2">NAD-dependent epimerase/dehydratase family protein</fullName>
    </submittedName>
</protein>
<dbReference type="EMBL" id="WNLA01000002">
    <property type="protein sequence ID" value="MTW01398.1"/>
    <property type="molecule type" value="Genomic_DNA"/>
</dbReference>
<sequence length="343" mass="36771">MPRMASSTARLPRMLAAILIAIMIPWCGLQQERAAMRVVIIGGTGHIGSYLVPMLVRAGHSAVCITRGASAPYFADPAWEHVEHCHADRDAQDKAGTFGALVAGFKADAVIDLMCFTPDSARHLLAALGGSGTHLLHCGSVWVYGPRSGALHDEAAPRAPYGVYAEWKAQIEALLLAQDAAPATVIHPGQIAGRYWWPINPAGTLQPAVFAQLARGAPVALPDGGGATLHFAHASDIARAFLHALDARSLARGHSFNVASPQPVTLRDYAQAVAQWHGRQWQPAAGDWRRYDSPQQIQFAEYMVKYNTGCCSGKAQRLLGWRATYDGLEAAGEGILHLLAPRA</sequence>
<name>A0A6L6PWN1_9BURK</name>
<dbReference type="Proteomes" id="UP000484015">
    <property type="component" value="Unassembled WGS sequence"/>
</dbReference>
<evidence type="ECO:0000313" key="3">
    <source>
        <dbReference type="Proteomes" id="UP000484015"/>
    </source>
</evidence>
<dbReference type="Gene3D" id="3.40.50.720">
    <property type="entry name" value="NAD(P)-binding Rossmann-like Domain"/>
    <property type="match status" value="1"/>
</dbReference>
<dbReference type="PANTHER" id="PTHR43245:SF13">
    <property type="entry name" value="UDP-D-APIOSE_UDP-D-XYLOSE SYNTHASE 2"/>
    <property type="match status" value="1"/>
</dbReference>
<gene>
    <name evidence="2" type="ORF">GM668_04775</name>
</gene>
<proteinExistence type="predicted"/>
<keyword evidence="3" id="KW-1185">Reference proteome</keyword>
<dbReference type="AlphaFoldDB" id="A0A6L6PWN1"/>
<dbReference type="SUPFAM" id="SSF51735">
    <property type="entry name" value="NAD(P)-binding Rossmann-fold domains"/>
    <property type="match status" value="1"/>
</dbReference>
<evidence type="ECO:0000259" key="1">
    <source>
        <dbReference type="Pfam" id="PF01370"/>
    </source>
</evidence>
<dbReference type="Pfam" id="PF01370">
    <property type="entry name" value="Epimerase"/>
    <property type="match status" value="1"/>
</dbReference>
<reference evidence="2 3" key="1">
    <citation type="submission" date="2019-11" db="EMBL/GenBank/DDBJ databases">
        <title>Type strains purchased from KCTC, JCM and DSMZ.</title>
        <authorList>
            <person name="Lu H."/>
        </authorList>
    </citation>
    <scope>NUCLEOTIDE SEQUENCE [LARGE SCALE GENOMIC DNA]</scope>
    <source>
        <strain evidence="2 3">KCTC 42409</strain>
    </source>
</reference>
<dbReference type="PANTHER" id="PTHR43245">
    <property type="entry name" value="BIFUNCTIONAL POLYMYXIN RESISTANCE PROTEIN ARNA"/>
    <property type="match status" value="1"/>
</dbReference>
<dbReference type="OrthoDB" id="5292533at2"/>
<accession>A0A6L6PWN1</accession>
<organism evidence="2 3">
    <name type="scientific">Pseudoduganella ginsengisoli</name>
    <dbReference type="NCBI Taxonomy" id="1462440"/>
    <lineage>
        <taxon>Bacteria</taxon>
        <taxon>Pseudomonadati</taxon>
        <taxon>Pseudomonadota</taxon>
        <taxon>Betaproteobacteria</taxon>
        <taxon>Burkholderiales</taxon>
        <taxon>Oxalobacteraceae</taxon>
        <taxon>Telluria group</taxon>
        <taxon>Pseudoduganella</taxon>
    </lineage>
</organism>
<dbReference type="InterPro" id="IPR001509">
    <property type="entry name" value="Epimerase_deHydtase"/>
</dbReference>
<feature type="domain" description="NAD-dependent epimerase/dehydratase" evidence="1">
    <location>
        <begin position="38"/>
        <end position="259"/>
    </location>
</feature>
<dbReference type="InterPro" id="IPR050177">
    <property type="entry name" value="Lipid_A_modif_metabolic_enz"/>
</dbReference>